<name>A0ABD0J299_9CAEN</name>
<feature type="compositionally biased region" description="Pro residues" evidence="1">
    <location>
        <begin position="89"/>
        <end position="101"/>
    </location>
</feature>
<keyword evidence="2" id="KW-0472">Membrane</keyword>
<gene>
    <name evidence="3" type="ORF">BaRGS_00039683</name>
</gene>
<keyword evidence="2" id="KW-1133">Transmembrane helix</keyword>
<keyword evidence="2" id="KW-0812">Transmembrane</keyword>
<feature type="compositionally biased region" description="Polar residues" evidence="1">
    <location>
        <begin position="142"/>
        <end position="171"/>
    </location>
</feature>
<dbReference type="Proteomes" id="UP001519460">
    <property type="component" value="Unassembled WGS sequence"/>
</dbReference>
<protein>
    <submittedName>
        <fullName evidence="3">Uncharacterized protein</fullName>
    </submittedName>
</protein>
<organism evidence="3 4">
    <name type="scientific">Batillaria attramentaria</name>
    <dbReference type="NCBI Taxonomy" id="370345"/>
    <lineage>
        <taxon>Eukaryota</taxon>
        <taxon>Metazoa</taxon>
        <taxon>Spiralia</taxon>
        <taxon>Lophotrochozoa</taxon>
        <taxon>Mollusca</taxon>
        <taxon>Gastropoda</taxon>
        <taxon>Caenogastropoda</taxon>
        <taxon>Sorbeoconcha</taxon>
        <taxon>Cerithioidea</taxon>
        <taxon>Batillariidae</taxon>
        <taxon>Batillaria</taxon>
    </lineage>
</organism>
<feature type="transmembrane region" description="Helical" evidence="2">
    <location>
        <begin position="14"/>
        <end position="34"/>
    </location>
</feature>
<comment type="caution">
    <text evidence="3">The sequence shown here is derived from an EMBL/GenBank/DDBJ whole genome shotgun (WGS) entry which is preliminary data.</text>
</comment>
<evidence type="ECO:0000256" key="2">
    <source>
        <dbReference type="SAM" id="Phobius"/>
    </source>
</evidence>
<sequence>TRDRAAGPAGNLEVTIGAAVAAFLFFTATVIAILRHQKGRNRTQPQPAVELEVIERRSLARDGDGSAPSVHIYWDADPPAADGEDGPENAPPPVCHGPRNPPADYLNPEPSRDETEEEGAEFNTVPLYQNTELRNIEATGVSSDITPTAPSRSSNNDHQVATGASNNSDTETGCLVNSLDSDAEPDDTGYMRYSPRLYENTRQKP</sequence>
<feature type="non-terminal residue" evidence="3">
    <location>
        <position position="1"/>
    </location>
</feature>
<evidence type="ECO:0000313" key="4">
    <source>
        <dbReference type="Proteomes" id="UP001519460"/>
    </source>
</evidence>
<reference evidence="3 4" key="1">
    <citation type="journal article" date="2023" name="Sci. Data">
        <title>Genome assembly of the Korean intertidal mud-creeper Batillaria attramentaria.</title>
        <authorList>
            <person name="Patra A.K."/>
            <person name="Ho P.T."/>
            <person name="Jun S."/>
            <person name="Lee S.J."/>
            <person name="Kim Y."/>
            <person name="Won Y.J."/>
        </authorList>
    </citation>
    <scope>NUCLEOTIDE SEQUENCE [LARGE SCALE GENOMIC DNA]</scope>
    <source>
        <strain evidence="3">Wonlab-2016</strain>
    </source>
</reference>
<feature type="region of interest" description="Disordered" evidence="1">
    <location>
        <begin position="60"/>
        <end position="129"/>
    </location>
</feature>
<feature type="region of interest" description="Disordered" evidence="1">
    <location>
        <begin position="142"/>
        <end position="205"/>
    </location>
</feature>
<dbReference type="EMBL" id="JACVVK020000712">
    <property type="protein sequence ID" value="KAK7452828.1"/>
    <property type="molecule type" value="Genomic_DNA"/>
</dbReference>
<keyword evidence="4" id="KW-1185">Reference proteome</keyword>
<accession>A0ABD0J299</accession>
<proteinExistence type="predicted"/>
<evidence type="ECO:0000256" key="1">
    <source>
        <dbReference type="SAM" id="MobiDB-lite"/>
    </source>
</evidence>
<evidence type="ECO:0000313" key="3">
    <source>
        <dbReference type="EMBL" id="KAK7452828.1"/>
    </source>
</evidence>
<dbReference type="AlphaFoldDB" id="A0ABD0J299"/>